<evidence type="ECO:0000313" key="2">
    <source>
        <dbReference type="Proteomes" id="UP000798662"/>
    </source>
</evidence>
<accession>A0ACC3BIZ5</accession>
<dbReference type="Proteomes" id="UP000798662">
    <property type="component" value="Chromosome 1"/>
</dbReference>
<evidence type="ECO:0000313" key="1">
    <source>
        <dbReference type="EMBL" id="KAK1857735.1"/>
    </source>
</evidence>
<protein>
    <submittedName>
        <fullName evidence="1">Uncharacterized protein</fullName>
    </submittedName>
</protein>
<dbReference type="EMBL" id="CM020618">
    <property type="protein sequence ID" value="KAK1857735.1"/>
    <property type="molecule type" value="Genomic_DNA"/>
</dbReference>
<keyword evidence="2" id="KW-1185">Reference proteome</keyword>
<proteinExistence type="predicted"/>
<gene>
    <name evidence="1" type="ORF">I4F81_000350</name>
</gene>
<name>A0ACC3BIZ5_PYRYE</name>
<sequence>MTAVAAILRRHGGVGSAIEAVRTLPSQQQVLLAALAAALAGASRGGPGVVGGGGSGGRRGGGGAAAAAPPSAAGASVPLDALHARYVALATRLRTCPVGFADAVDMVGGALSSAGLRAMAQLPLLRAVVGAEAD</sequence>
<organism evidence="1 2">
    <name type="scientific">Pyropia yezoensis</name>
    <name type="common">Susabi-nori</name>
    <name type="synonym">Porphyra yezoensis</name>
    <dbReference type="NCBI Taxonomy" id="2788"/>
    <lineage>
        <taxon>Eukaryota</taxon>
        <taxon>Rhodophyta</taxon>
        <taxon>Bangiophyceae</taxon>
        <taxon>Bangiales</taxon>
        <taxon>Bangiaceae</taxon>
        <taxon>Pyropia</taxon>
    </lineage>
</organism>
<reference evidence="1" key="1">
    <citation type="submission" date="2019-11" db="EMBL/GenBank/DDBJ databases">
        <title>Nori genome reveals adaptations in red seaweeds to the harsh intertidal environment.</title>
        <authorList>
            <person name="Wang D."/>
            <person name="Mao Y."/>
        </authorList>
    </citation>
    <scope>NUCLEOTIDE SEQUENCE</scope>
    <source>
        <tissue evidence="1">Gametophyte</tissue>
    </source>
</reference>
<comment type="caution">
    <text evidence="1">The sequence shown here is derived from an EMBL/GenBank/DDBJ whole genome shotgun (WGS) entry which is preliminary data.</text>
</comment>